<evidence type="ECO:0000313" key="2">
    <source>
        <dbReference type="EMBL" id="KAL0918763.1"/>
    </source>
</evidence>
<comment type="caution">
    <text evidence="2">The sequence shown here is derived from an EMBL/GenBank/DDBJ whole genome shotgun (WGS) entry which is preliminary data.</text>
</comment>
<dbReference type="InterPro" id="IPR006873">
    <property type="entry name" value="DUF620"/>
</dbReference>
<proteinExistence type="predicted"/>
<accession>A0ABD0V8G1</accession>
<dbReference type="PANTHER" id="PTHR31300">
    <property type="entry name" value="LIPASE"/>
    <property type="match status" value="1"/>
</dbReference>
<evidence type="ECO:0000313" key="3">
    <source>
        <dbReference type="Proteomes" id="UP001552299"/>
    </source>
</evidence>
<organism evidence="2 3">
    <name type="scientific">Dendrobium thyrsiflorum</name>
    <name type="common">Pinecone-like raceme dendrobium</name>
    <name type="synonym">Orchid</name>
    <dbReference type="NCBI Taxonomy" id="117978"/>
    <lineage>
        <taxon>Eukaryota</taxon>
        <taxon>Viridiplantae</taxon>
        <taxon>Streptophyta</taxon>
        <taxon>Embryophyta</taxon>
        <taxon>Tracheophyta</taxon>
        <taxon>Spermatophyta</taxon>
        <taxon>Magnoliopsida</taxon>
        <taxon>Liliopsida</taxon>
        <taxon>Asparagales</taxon>
        <taxon>Orchidaceae</taxon>
        <taxon>Epidendroideae</taxon>
        <taxon>Malaxideae</taxon>
        <taxon>Dendrobiinae</taxon>
        <taxon>Dendrobium</taxon>
    </lineage>
</organism>
<gene>
    <name evidence="2" type="ORF">M5K25_010795</name>
</gene>
<dbReference type="AlphaFoldDB" id="A0ABD0V8G1"/>
<protein>
    <submittedName>
        <fullName evidence="2">Uncharacterized protein</fullName>
    </submittedName>
</protein>
<evidence type="ECO:0000256" key="1">
    <source>
        <dbReference type="SAM" id="MobiDB-lite"/>
    </source>
</evidence>
<sequence length="439" mass="48751">MRKLCPNLEREDALDTVLEVPLPEEMFPNWKGGGGCGKGGSSSSSTGQDSNYIWLKSQAFDKATDTPPQKLSGRTAELQLLLSVVGSPLIPMPVPFDTAFNNRSVRESSIQASTAKYILHQYIAATGGQAALMSVQSMYAVGKVRMSASEFHMGNDNTAAVPPSITRNGKGEIGGFVLWQKNPELWFFELIMAGSKMSAGCNGKLAWRQSTSEQSHASRGPPRPLRRSLQGLDPRSTANLFVDAVCIGEKIVNGEECFILKLEVSANVLKSRSASSFDIIRHTVWGYFSQRTGLLMQLEDSHLLRMKSGCGRTSASTKISCNSINNDSSIFWETSMESIMDDYRYIDGINIAHSGRTIVTLFRYGEGSVNHKRRMEEFWTIEEADFNLHGLAMDYFLPPSDLKWHGEELDIFQVLTIIPAATSSRLMKLKQQIEIEQRR</sequence>
<feature type="region of interest" description="Disordered" evidence="1">
    <location>
        <begin position="210"/>
        <end position="231"/>
    </location>
</feature>
<dbReference type="EMBL" id="JANQDX010000009">
    <property type="protein sequence ID" value="KAL0918763.1"/>
    <property type="molecule type" value="Genomic_DNA"/>
</dbReference>
<dbReference type="Pfam" id="PF04788">
    <property type="entry name" value="DUF620"/>
    <property type="match status" value="1"/>
</dbReference>
<dbReference type="Proteomes" id="UP001552299">
    <property type="component" value="Unassembled WGS sequence"/>
</dbReference>
<reference evidence="2 3" key="1">
    <citation type="journal article" date="2024" name="Plant Biotechnol. J.">
        <title>Dendrobium thyrsiflorum genome and its molecular insights into genes involved in important horticultural traits.</title>
        <authorList>
            <person name="Chen B."/>
            <person name="Wang J.Y."/>
            <person name="Zheng P.J."/>
            <person name="Li K.L."/>
            <person name="Liang Y.M."/>
            <person name="Chen X.F."/>
            <person name="Zhang C."/>
            <person name="Zhao X."/>
            <person name="He X."/>
            <person name="Zhang G.Q."/>
            <person name="Liu Z.J."/>
            <person name="Xu Q."/>
        </authorList>
    </citation>
    <scope>NUCLEOTIDE SEQUENCE [LARGE SCALE GENOMIC DNA]</scope>
    <source>
        <strain evidence="2">GZMU011</strain>
    </source>
</reference>
<dbReference type="PANTHER" id="PTHR31300:SF9">
    <property type="entry name" value="SPINDLE ASSEMBLY ABNORMAL PROTEIN (DUF620)"/>
    <property type="match status" value="1"/>
</dbReference>
<name>A0ABD0V8G1_DENTH</name>
<keyword evidence="3" id="KW-1185">Reference proteome</keyword>